<evidence type="ECO:0000256" key="10">
    <source>
        <dbReference type="ARBA" id="ARBA00023016"/>
    </source>
</evidence>
<dbReference type="HAMAP" id="MF_01497">
    <property type="entry name" value="SrkA_kinase"/>
    <property type="match status" value="1"/>
</dbReference>
<keyword evidence="5" id="KW-0479">Metal-binding</keyword>
<evidence type="ECO:0000256" key="6">
    <source>
        <dbReference type="ARBA" id="ARBA00022741"/>
    </source>
</evidence>
<dbReference type="EMBL" id="UOFU01000367">
    <property type="protein sequence ID" value="VAX04159.1"/>
    <property type="molecule type" value="Genomic_DNA"/>
</dbReference>
<organism evidence="12">
    <name type="scientific">hydrothermal vent metagenome</name>
    <dbReference type="NCBI Taxonomy" id="652676"/>
    <lineage>
        <taxon>unclassified sequences</taxon>
        <taxon>metagenomes</taxon>
        <taxon>ecological metagenomes</taxon>
    </lineage>
</organism>
<accession>A0A3B1ADZ8</accession>
<keyword evidence="10" id="KW-0346">Stress response</keyword>
<gene>
    <name evidence="12" type="ORF">MNBD_GAMMA20-1417</name>
</gene>
<dbReference type="GO" id="GO:0005524">
    <property type="term" value="F:ATP binding"/>
    <property type="evidence" value="ECO:0007669"/>
    <property type="project" value="UniProtKB-KW"/>
</dbReference>
<keyword evidence="9" id="KW-0460">Magnesium</keyword>
<keyword evidence="8" id="KW-0067">ATP-binding</keyword>
<dbReference type="AlphaFoldDB" id="A0A3B1ADZ8"/>
<dbReference type="PANTHER" id="PTHR39573">
    <property type="entry name" value="STRESS RESPONSE KINASE A"/>
    <property type="match status" value="1"/>
</dbReference>
<dbReference type="GO" id="GO:0004674">
    <property type="term" value="F:protein serine/threonine kinase activity"/>
    <property type="evidence" value="ECO:0007669"/>
    <property type="project" value="UniProtKB-KW"/>
</dbReference>
<dbReference type="InterPro" id="IPR002575">
    <property type="entry name" value="Aminoglycoside_PTrfase"/>
</dbReference>
<dbReference type="InterPro" id="IPR032882">
    <property type="entry name" value="SrkA/RdoA"/>
</dbReference>
<evidence type="ECO:0000256" key="5">
    <source>
        <dbReference type="ARBA" id="ARBA00022723"/>
    </source>
</evidence>
<dbReference type="SUPFAM" id="SSF56112">
    <property type="entry name" value="Protein kinase-like (PK-like)"/>
    <property type="match status" value="1"/>
</dbReference>
<evidence type="ECO:0000259" key="11">
    <source>
        <dbReference type="Pfam" id="PF01636"/>
    </source>
</evidence>
<dbReference type="PANTHER" id="PTHR39573:SF1">
    <property type="entry name" value="STRESS RESPONSE KINASE A"/>
    <property type="match status" value="1"/>
</dbReference>
<evidence type="ECO:0000256" key="4">
    <source>
        <dbReference type="ARBA" id="ARBA00022679"/>
    </source>
</evidence>
<evidence type="ECO:0000256" key="3">
    <source>
        <dbReference type="ARBA" id="ARBA00022553"/>
    </source>
</evidence>
<feature type="domain" description="Aminoglycoside phosphotransferase" evidence="11">
    <location>
        <begin position="40"/>
        <end position="271"/>
    </location>
</feature>
<keyword evidence="6" id="KW-0547">Nucleotide-binding</keyword>
<reference evidence="12" key="1">
    <citation type="submission" date="2018-06" db="EMBL/GenBank/DDBJ databases">
        <authorList>
            <person name="Zhirakovskaya E."/>
        </authorList>
    </citation>
    <scope>NUCLEOTIDE SEQUENCE</scope>
</reference>
<keyword evidence="1" id="KW-0963">Cytoplasm</keyword>
<dbReference type="NCBIfam" id="NF008738">
    <property type="entry name" value="PRK11768.1"/>
    <property type="match status" value="1"/>
</dbReference>
<protein>
    <submittedName>
        <fullName evidence="12">YihE protein, required for LPS synthesis</fullName>
    </submittedName>
</protein>
<evidence type="ECO:0000313" key="12">
    <source>
        <dbReference type="EMBL" id="VAX04159.1"/>
    </source>
</evidence>
<evidence type="ECO:0000256" key="8">
    <source>
        <dbReference type="ARBA" id="ARBA00022840"/>
    </source>
</evidence>
<name>A0A3B1ADZ8_9ZZZZ</name>
<evidence type="ECO:0000256" key="9">
    <source>
        <dbReference type="ARBA" id="ARBA00022842"/>
    </source>
</evidence>
<dbReference type="Gene3D" id="1.20.1270.170">
    <property type="match status" value="1"/>
</dbReference>
<dbReference type="Gene3D" id="1.10.510.10">
    <property type="entry name" value="Transferase(Phosphotransferase) domain 1"/>
    <property type="match status" value="1"/>
</dbReference>
<evidence type="ECO:0000256" key="7">
    <source>
        <dbReference type="ARBA" id="ARBA00022777"/>
    </source>
</evidence>
<keyword evidence="2" id="KW-0723">Serine/threonine-protein kinase</keyword>
<evidence type="ECO:0000256" key="2">
    <source>
        <dbReference type="ARBA" id="ARBA00022527"/>
    </source>
</evidence>
<keyword evidence="4" id="KW-0808">Transferase</keyword>
<dbReference type="GO" id="GO:0046872">
    <property type="term" value="F:metal ion binding"/>
    <property type="evidence" value="ECO:0007669"/>
    <property type="project" value="UniProtKB-KW"/>
</dbReference>
<dbReference type="InterPro" id="IPR011009">
    <property type="entry name" value="Kinase-like_dom_sf"/>
</dbReference>
<proteinExistence type="inferred from homology"/>
<dbReference type="GO" id="GO:0005737">
    <property type="term" value="C:cytoplasm"/>
    <property type="evidence" value="ECO:0007669"/>
    <property type="project" value="TreeGrafter"/>
</dbReference>
<sequence length="338" mass="38462">MTNAPGPSTQHPYDALTPDAVLNAVDAAGYRTDGRLLALNSYENRVYQVGVEDAQPLVVKFYRPGRWSNEAIHEEHAFSQVLAAAEIPAVAPLTDAHGETLFTDAVSHAGFRFALYPRRGGRWPDLEDLDKLLWMGRFMGRIHAIGATKAFEYRPTLDIASFGHASVDYLREAAAIPDYLREAYFSLSKDVLAQVEAGFARAGDYAVIRLHGDCHPGNILWTDDGPHFVDFDDARMGPAVQDLWMLLSGERSQMTLQIDEILSGYTEFMDFHPRELHLIEPLRTLRMIHYSAWLARRWDDPSFPRNFPWFGEPRYWEEQILALREQAAVMNEPPLQWM</sequence>
<evidence type="ECO:0000256" key="1">
    <source>
        <dbReference type="ARBA" id="ARBA00022490"/>
    </source>
</evidence>
<keyword evidence="3" id="KW-0597">Phosphoprotein</keyword>
<keyword evidence="7" id="KW-0418">Kinase</keyword>
<dbReference type="Pfam" id="PF01636">
    <property type="entry name" value="APH"/>
    <property type="match status" value="1"/>
</dbReference>
<dbReference type="Gene3D" id="3.30.200.70">
    <property type="match status" value="1"/>
</dbReference>